<evidence type="ECO:0000259" key="3">
    <source>
        <dbReference type="PROSITE" id="PS51786"/>
    </source>
</evidence>
<dbReference type="STRING" id="573061.Clocel_1746"/>
<dbReference type="InterPro" id="IPR027065">
    <property type="entry name" value="Lon_Prtase"/>
</dbReference>
<dbReference type="GO" id="GO:0005524">
    <property type="term" value="F:ATP binding"/>
    <property type="evidence" value="ECO:0007669"/>
    <property type="project" value="InterPro"/>
</dbReference>
<dbReference type="Gene3D" id="1.10.8.60">
    <property type="match status" value="1"/>
</dbReference>
<evidence type="ECO:0000256" key="1">
    <source>
        <dbReference type="ARBA" id="ARBA00022670"/>
    </source>
</evidence>
<evidence type="ECO:0000313" key="4">
    <source>
        <dbReference type="EMBL" id="ADL51490.1"/>
    </source>
</evidence>
<dbReference type="PANTHER" id="PTHR10046">
    <property type="entry name" value="ATP DEPENDENT LON PROTEASE FAMILY MEMBER"/>
    <property type="match status" value="1"/>
</dbReference>
<dbReference type="Proteomes" id="UP000002730">
    <property type="component" value="Chromosome"/>
</dbReference>
<dbReference type="GO" id="GO:0030163">
    <property type="term" value="P:protein catabolic process"/>
    <property type="evidence" value="ECO:0007669"/>
    <property type="project" value="InterPro"/>
</dbReference>
<feature type="active site" evidence="2">
    <location>
        <position position="678"/>
    </location>
</feature>
<dbReference type="HOGENOM" id="CLU_014785_0_1_9"/>
<keyword evidence="5" id="KW-1185">Reference proteome</keyword>
<comment type="catalytic activity">
    <reaction evidence="2">
        <text>Hydrolysis of proteins in presence of ATP.</text>
        <dbReference type="EC" id="3.4.21.53"/>
    </reaction>
</comment>
<feature type="active site" evidence="2">
    <location>
        <position position="635"/>
    </location>
</feature>
<protein>
    <recommendedName>
        <fullName evidence="2">endopeptidase La</fullName>
        <ecNumber evidence="2">3.4.21.53</ecNumber>
    </recommendedName>
</protein>
<dbReference type="GO" id="GO:0004176">
    <property type="term" value="F:ATP-dependent peptidase activity"/>
    <property type="evidence" value="ECO:0007669"/>
    <property type="project" value="UniProtKB-UniRule"/>
</dbReference>
<dbReference type="EC" id="3.4.21.53" evidence="2"/>
<dbReference type="EMBL" id="CP002160">
    <property type="protein sequence ID" value="ADL51490.1"/>
    <property type="molecule type" value="Genomic_DNA"/>
</dbReference>
<dbReference type="InterPro" id="IPR027417">
    <property type="entry name" value="P-loop_NTPase"/>
</dbReference>
<feature type="domain" description="Lon proteolytic" evidence="3">
    <location>
        <begin position="545"/>
        <end position="740"/>
    </location>
</feature>
<evidence type="ECO:0000313" key="5">
    <source>
        <dbReference type="Proteomes" id="UP000002730"/>
    </source>
</evidence>
<accession>D9SKJ4</accession>
<dbReference type="eggNOG" id="COG1067">
    <property type="taxonomic scope" value="Bacteria"/>
</dbReference>
<proteinExistence type="inferred from homology"/>
<reference evidence="4 5" key="1">
    <citation type="submission" date="2010-08" db="EMBL/GenBank/DDBJ databases">
        <title>Complete sequence of Clostridium cellulovorans 743B.</title>
        <authorList>
            <consortium name="US DOE Joint Genome Institute"/>
            <person name="Lucas S."/>
            <person name="Copeland A."/>
            <person name="Lapidus A."/>
            <person name="Cheng J.-F."/>
            <person name="Bruce D."/>
            <person name="Goodwin L."/>
            <person name="Pitluck S."/>
            <person name="Chertkov O."/>
            <person name="Detter J.C."/>
            <person name="Han C."/>
            <person name="Tapia R."/>
            <person name="Land M."/>
            <person name="Hauser L."/>
            <person name="Chang Y.-J."/>
            <person name="Jeffries C."/>
            <person name="Kyrpides N."/>
            <person name="Ivanova N."/>
            <person name="Mikhailova N."/>
            <person name="Hemme C.L."/>
            <person name="Woyke T."/>
        </authorList>
    </citation>
    <scope>NUCLEOTIDE SEQUENCE [LARGE SCALE GENOMIC DNA]</scope>
    <source>
        <strain evidence="5">ATCC 35296 / DSM 3052 / OCM 3 / 743B</strain>
    </source>
</reference>
<dbReference type="GO" id="GO:0004252">
    <property type="term" value="F:serine-type endopeptidase activity"/>
    <property type="evidence" value="ECO:0007669"/>
    <property type="project" value="UniProtKB-UniRule"/>
</dbReference>
<dbReference type="PROSITE" id="PS51786">
    <property type="entry name" value="LON_PROTEOLYTIC"/>
    <property type="match status" value="1"/>
</dbReference>
<dbReference type="InterPro" id="IPR020568">
    <property type="entry name" value="Ribosomal_Su5_D2-typ_SF"/>
</dbReference>
<dbReference type="Pfam" id="PF05362">
    <property type="entry name" value="Lon_C"/>
    <property type="match status" value="1"/>
</dbReference>
<dbReference type="RefSeq" id="WP_010077298.1">
    <property type="nucleotide sequence ID" value="NC_014393.1"/>
</dbReference>
<dbReference type="Pfam" id="PF13654">
    <property type="entry name" value="AAA_32"/>
    <property type="match status" value="1"/>
</dbReference>
<dbReference type="SUPFAM" id="SSF54211">
    <property type="entry name" value="Ribosomal protein S5 domain 2-like"/>
    <property type="match status" value="1"/>
</dbReference>
<dbReference type="InterPro" id="IPR041699">
    <property type="entry name" value="AAA_32"/>
</dbReference>
<keyword evidence="1 2" id="KW-0645">Protease</keyword>
<dbReference type="Gene3D" id="3.30.230.10">
    <property type="match status" value="1"/>
</dbReference>
<dbReference type="OrthoDB" id="9758568at2"/>
<organism evidence="4 5">
    <name type="scientific">Clostridium cellulovorans (strain ATCC 35296 / DSM 3052 / OCM 3 / 743B)</name>
    <dbReference type="NCBI Taxonomy" id="573061"/>
    <lineage>
        <taxon>Bacteria</taxon>
        <taxon>Bacillati</taxon>
        <taxon>Bacillota</taxon>
        <taxon>Clostridia</taxon>
        <taxon>Eubacteriales</taxon>
        <taxon>Clostridiaceae</taxon>
        <taxon>Clostridium</taxon>
    </lineage>
</organism>
<gene>
    <name evidence="4" type="ordered locus">Clocel_1746</name>
</gene>
<name>D9SKJ4_CLOC7</name>
<sequence>MIRQLDSKEVIYDFTFDTKDVGNNNCNPEYIKSIKDIKMALNINKTGYNVYLIDEFTNNKIQYLTNRISEFYKGKESPKDICYVTYLDERKPKYMFLKSGNGNLLKATVEKLQKTIHEVTIDFYNNTTDEKKEKILQELQENKNLLLADLVSHSEKEGFDLKITQYGFSFMPMLEGKQITEKEFEELPVGRRTGLTKKMDKLKSEAKEILIKISQLENGEIEKIKVIMKEYYDTELKKERDEYTELFSDEEQGFQYLEFIYENAIKELIENYTLSYDDDEEKISEVIYRYMINVLVDNSNNEEPPVIYVEDASISNLVGTIEYENQNGNYVTDISMIKAGDILKANEGCIIIRTSNLLKYPNSYHKFKNILLNGKADISINRSSLELFYLNSPEVEPIPVNVKVLLIGDYYTYDVLFNYDEDFKHLFKIKTECNPYVELDKEVLDCFISVTNKFEEENNIKLQDNKALKELAKYLARKCEDRRKLLFDYDEVDRILSIANFNAQKENRSKISQKDILDAAYNEDLLEKEYLQEYKNHRILIETNGCRVGQINGLSVINSGYFSFGKPIKITCSCFRGEGTIVDIQKENNLSGGIHRKSVSILKGCLYNLLEIYYTLPVNFYLSFEQLYGRLEGDSASVAEFISMISALSKIPVKQNIAVTGSLDQFGNIQPIGGVNEKIEGFYKVCKLIDNVYNKGVLIPYINKDSVILNKEVEDCILRGDFKIFVMKDIRDAIEVMLCNDNLDYQGVIKKLKDQLDVFMR</sequence>
<dbReference type="Gene3D" id="3.40.50.300">
    <property type="entry name" value="P-loop containing nucleotide triphosphate hydrolases"/>
    <property type="match status" value="2"/>
</dbReference>
<dbReference type="GO" id="GO:0006508">
    <property type="term" value="P:proteolysis"/>
    <property type="evidence" value="ECO:0007669"/>
    <property type="project" value="UniProtKB-KW"/>
</dbReference>
<dbReference type="AlphaFoldDB" id="D9SKJ4"/>
<dbReference type="PRINTS" id="PR00830">
    <property type="entry name" value="ENDOLAPTASE"/>
</dbReference>
<evidence type="ECO:0000256" key="2">
    <source>
        <dbReference type="PROSITE-ProRule" id="PRU01122"/>
    </source>
</evidence>
<keyword evidence="2" id="KW-0720">Serine protease</keyword>
<dbReference type="InterPro" id="IPR014721">
    <property type="entry name" value="Ribsml_uS5_D2-typ_fold_subgr"/>
</dbReference>
<dbReference type="InterPro" id="IPR008269">
    <property type="entry name" value="Lon_proteolytic"/>
</dbReference>
<dbReference type="KEGG" id="ccb:Clocel_1746"/>
<keyword evidence="2" id="KW-0378">Hydrolase</keyword>
<comment type="similarity">
    <text evidence="2">Belongs to the peptidase S16 family.</text>
</comment>